<evidence type="ECO:0000313" key="7">
    <source>
        <dbReference type="EMBL" id="SDF48415.1"/>
    </source>
</evidence>
<dbReference type="OrthoDB" id="6399635at2"/>
<dbReference type="PROSITE" id="PS51352">
    <property type="entry name" value="THIOREDOXIN_2"/>
    <property type="match status" value="1"/>
</dbReference>
<keyword evidence="3" id="KW-1015">Disulfide bond</keyword>
<keyword evidence="4" id="KW-0676">Redox-active center</keyword>
<dbReference type="GO" id="GO:0030313">
    <property type="term" value="C:cell envelope"/>
    <property type="evidence" value="ECO:0007669"/>
    <property type="project" value="UniProtKB-SubCell"/>
</dbReference>
<dbReference type="InterPro" id="IPR050553">
    <property type="entry name" value="Thioredoxin_ResA/DsbE_sf"/>
</dbReference>
<dbReference type="PANTHER" id="PTHR42852:SF6">
    <property type="entry name" value="THIOL:DISULFIDE INTERCHANGE PROTEIN DSBE"/>
    <property type="match status" value="1"/>
</dbReference>
<feature type="chain" id="PRO_5011608957" evidence="5">
    <location>
        <begin position="20"/>
        <end position="379"/>
    </location>
</feature>
<dbReference type="InterPro" id="IPR000866">
    <property type="entry name" value="AhpC/TSA"/>
</dbReference>
<feature type="signal peptide" evidence="5">
    <location>
        <begin position="1"/>
        <end position="19"/>
    </location>
</feature>
<dbReference type="GO" id="GO:0016209">
    <property type="term" value="F:antioxidant activity"/>
    <property type="evidence" value="ECO:0007669"/>
    <property type="project" value="InterPro"/>
</dbReference>
<gene>
    <name evidence="7" type="ORF">SAMN04488121_10253</name>
</gene>
<proteinExistence type="predicted"/>
<dbReference type="InterPro" id="IPR025380">
    <property type="entry name" value="DUF4369"/>
</dbReference>
<keyword evidence="5" id="KW-0732">Signal</keyword>
<name>A0A1G7LG15_CHIFI</name>
<accession>A0A1G7LG15</accession>
<dbReference type="Pfam" id="PF00578">
    <property type="entry name" value="AhpC-TSA"/>
    <property type="match status" value="1"/>
</dbReference>
<dbReference type="GO" id="GO:0016491">
    <property type="term" value="F:oxidoreductase activity"/>
    <property type="evidence" value="ECO:0007669"/>
    <property type="project" value="InterPro"/>
</dbReference>
<evidence type="ECO:0000256" key="3">
    <source>
        <dbReference type="ARBA" id="ARBA00023157"/>
    </source>
</evidence>
<dbReference type="CDD" id="cd02966">
    <property type="entry name" value="TlpA_like_family"/>
    <property type="match status" value="1"/>
</dbReference>
<dbReference type="Pfam" id="PF14289">
    <property type="entry name" value="DUF4369"/>
    <property type="match status" value="1"/>
</dbReference>
<dbReference type="PANTHER" id="PTHR42852">
    <property type="entry name" value="THIOL:DISULFIDE INTERCHANGE PROTEIN DSBE"/>
    <property type="match status" value="1"/>
</dbReference>
<evidence type="ECO:0000256" key="2">
    <source>
        <dbReference type="ARBA" id="ARBA00022748"/>
    </source>
</evidence>
<dbReference type="GO" id="GO:0017004">
    <property type="term" value="P:cytochrome complex assembly"/>
    <property type="evidence" value="ECO:0007669"/>
    <property type="project" value="UniProtKB-KW"/>
</dbReference>
<dbReference type="InterPro" id="IPR036249">
    <property type="entry name" value="Thioredoxin-like_sf"/>
</dbReference>
<dbReference type="Gene3D" id="3.40.30.10">
    <property type="entry name" value="Glutaredoxin"/>
    <property type="match status" value="1"/>
</dbReference>
<dbReference type="SUPFAM" id="SSF52833">
    <property type="entry name" value="Thioredoxin-like"/>
    <property type="match status" value="1"/>
</dbReference>
<evidence type="ECO:0000259" key="6">
    <source>
        <dbReference type="PROSITE" id="PS51352"/>
    </source>
</evidence>
<evidence type="ECO:0000256" key="4">
    <source>
        <dbReference type="ARBA" id="ARBA00023284"/>
    </source>
</evidence>
<dbReference type="InterPro" id="IPR013766">
    <property type="entry name" value="Thioredoxin_domain"/>
</dbReference>
<evidence type="ECO:0000256" key="5">
    <source>
        <dbReference type="SAM" id="SignalP"/>
    </source>
</evidence>
<protein>
    <submittedName>
        <fullName evidence="7">Peroxiredoxin</fullName>
    </submittedName>
</protein>
<organism evidence="7 8">
    <name type="scientific">Chitinophaga filiformis</name>
    <name type="common">Myxococcus filiformis</name>
    <name type="synonym">Flexibacter filiformis</name>
    <dbReference type="NCBI Taxonomy" id="104663"/>
    <lineage>
        <taxon>Bacteria</taxon>
        <taxon>Pseudomonadati</taxon>
        <taxon>Bacteroidota</taxon>
        <taxon>Chitinophagia</taxon>
        <taxon>Chitinophagales</taxon>
        <taxon>Chitinophagaceae</taxon>
        <taxon>Chitinophaga</taxon>
    </lineage>
</organism>
<dbReference type="Proteomes" id="UP000199045">
    <property type="component" value="Unassembled WGS sequence"/>
</dbReference>
<dbReference type="AlphaFoldDB" id="A0A1G7LG15"/>
<dbReference type="EMBL" id="FNBN01000002">
    <property type="protein sequence ID" value="SDF48415.1"/>
    <property type="molecule type" value="Genomic_DNA"/>
</dbReference>
<keyword evidence="2" id="KW-0201">Cytochrome c-type biogenesis</keyword>
<comment type="subcellular location">
    <subcellularLocation>
        <location evidence="1">Cell envelope</location>
    </subcellularLocation>
</comment>
<reference evidence="7 8" key="1">
    <citation type="submission" date="2016-10" db="EMBL/GenBank/DDBJ databases">
        <authorList>
            <person name="de Groot N.N."/>
        </authorList>
    </citation>
    <scope>NUCLEOTIDE SEQUENCE [LARGE SCALE GENOMIC DNA]</scope>
    <source>
        <strain evidence="7 8">DSM 527</strain>
    </source>
</reference>
<evidence type="ECO:0000313" key="8">
    <source>
        <dbReference type="Proteomes" id="UP000199045"/>
    </source>
</evidence>
<feature type="domain" description="Thioredoxin" evidence="6">
    <location>
        <begin position="239"/>
        <end position="379"/>
    </location>
</feature>
<dbReference type="STRING" id="104663.SAMN04488121_10253"/>
<evidence type="ECO:0000256" key="1">
    <source>
        <dbReference type="ARBA" id="ARBA00004196"/>
    </source>
</evidence>
<sequence>MNRILMFLVACLISMPMFAQTSFYIRGQLGKLPAPAVVYLGYSVDGDVVYDSAYVENGFFKIMQYVPYPVNALLMVSRNGEPVNFFSAKNIAHLYIEPGANIWLTSDEDIANFEATGSKTQDEYLQYQTFMSEINAKIEKLTEESSNTMFSDVSTQGLAAKRNYMERFRAAMEERKVKMKEFIQQNPELYISIDVLDEYAGAFVDYADVEPLYKILSDKTKKTIRGKAFQKKLLESKQAAVGTEAPDFTQKDPDGNKVTLSSFKGKLVLLNFWGSWNSASRIENQELKQIVKGYDSKKIVVINVGLESRREQWNQAISEDRLTGYNVSDLKFMKNEIAQLYKISAVPQNVLIDETGKIIARNLKGNQLEEKLTSLIGKK</sequence>